<name>A0A9N7LDN3_9BACT</name>
<dbReference type="Proteomes" id="UP000287394">
    <property type="component" value="Chromosome"/>
</dbReference>
<evidence type="ECO:0000313" key="2">
    <source>
        <dbReference type="Proteomes" id="UP000287394"/>
    </source>
</evidence>
<protein>
    <submittedName>
        <fullName evidence="1">Uncharacterized protein</fullName>
    </submittedName>
</protein>
<sequence>MNSEQKPQIREKILADPQTCGFPEARAPSLCDGINLPIIAASWRVTLLWTTATGWKSYGSLHTHTNSTRLSFYGHSGKVLILAGYCNSILDQVRKLLDKAHDVTLTDHR</sequence>
<proteinExistence type="predicted"/>
<reference evidence="1 2" key="1">
    <citation type="journal article" date="2019" name="Int. J. Syst. Evol. Microbiol.">
        <title>Capsulimonas corticalis gen. nov., sp. nov., an aerobic capsulated bacterium, of a novel bacterial order, Capsulimonadales ord. nov., of the class Armatimonadia of the phylum Armatimonadetes.</title>
        <authorList>
            <person name="Li J."/>
            <person name="Kudo C."/>
            <person name="Tonouchi A."/>
        </authorList>
    </citation>
    <scope>NUCLEOTIDE SEQUENCE [LARGE SCALE GENOMIC DNA]</scope>
    <source>
        <strain evidence="1 2">AX-7</strain>
    </source>
</reference>
<organism evidence="1 2">
    <name type="scientific">Capsulimonas corticalis</name>
    <dbReference type="NCBI Taxonomy" id="2219043"/>
    <lineage>
        <taxon>Bacteria</taxon>
        <taxon>Bacillati</taxon>
        <taxon>Armatimonadota</taxon>
        <taxon>Armatimonadia</taxon>
        <taxon>Capsulimonadales</taxon>
        <taxon>Capsulimonadaceae</taxon>
        <taxon>Capsulimonas</taxon>
    </lineage>
</organism>
<gene>
    <name evidence="1" type="ORF">CCAX7_59810</name>
</gene>
<dbReference type="RefSeq" id="WP_125206110.1">
    <property type="nucleotide sequence ID" value="NZ_AP025739.1"/>
</dbReference>
<dbReference type="KEGG" id="ccot:CCAX7_59810"/>
<dbReference type="EMBL" id="AP025739">
    <property type="protein sequence ID" value="BDI33930.1"/>
    <property type="molecule type" value="Genomic_DNA"/>
</dbReference>
<accession>A0A9N7LDN3</accession>
<keyword evidence="2" id="KW-1185">Reference proteome</keyword>
<evidence type="ECO:0000313" key="1">
    <source>
        <dbReference type="EMBL" id="BDI33930.1"/>
    </source>
</evidence>
<dbReference type="AlphaFoldDB" id="A0A9N7LDN3"/>